<dbReference type="AlphaFoldDB" id="A0A9D3PRU4"/>
<dbReference type="SUPFAM" id="SSF54768">
    <property type="entry name" value="dsRNA-binding domain-like"/>
    <property type="match status" value="3"/>
</dbReference>
<dbReference type="EMBL" id="JAFDVH010000012">
    <property type="protein sequence ID" value="KAG7467076.1"/>
    <property type="molecule type" value="Genomic_DNA"/>
</dbReference>
<dbReference type="SMART" id="SM00358">
    <property type="entry name" value="DSRM"/>
    <property type="match status" value="4"/>
</dbReference>
<protein>
    <recommendedName>
        <fullName evidence="4">DRBM domain-containing protein</fullName>
    </recommendedName>
</protein>
<dbReference type="PANTHER" id="PTHR35083">
    <property type="entry name" value="RGD1565685 PROTEIN"/>
    <property type="match status" value="1"/>
</dbReference>
<dbReference type="Proteomes" id="UP001046870">
    <property type="component" value="Chromosome 12"/>
</dbReference>
<dbReference type="PANTHER" id="PTHR35083:SF3">
    <property type="entry name" value="SI:CH211-91P5.3"/>
    <property type="match status" value="1"/>
</dbReference>
<feature type="compositionally biased region" description="Low complexity" evidence="3">
    <location>
        <begin position="800"/>
        <end position="811"/>
    </location>
</feature>
<evidence type="ECO:0000256" key="3">
    <source>
        <dbReference type="SAM" id="MobiDB-lite"/>
    </source>
</evidence>
<evidence type="ECO:0000259" key="4">
    <source>
        <dbReference type="PROSITE" id="PS50137"/>
    </source>
</evidence>
<evidence type="ECO:0000256" key="2">
    <source>
        <dbReference type="SAM" id="Coils"/>
    </source>
</evidence>
<proteinExistence type="predicted"/>
<dbReference type="OrthoDB" id="9934809at2759"/>
<keyword evidence="2" id="KW-0175">Coiled coil</keyword>
<evidence type="ECO:0000313" key="5">
    <source>
        <dbReference type="EMBL" id="KAG7467076.1"/>
    </source>
</evidence>
<gene>
    <name evidence="5" type="ORF">MATL_G00149520</name>
</gene>
<dbReference type="InterPro" id="IPR027897">
    <property type="entry name" value="DUF4559"/>
</dbReference>
<dbReference type="Gene3D" id="3.30.160.20">
    <property type="match status" value="4"/>
</dbReference>
<dbReference type="CDD" id="cd00048">
    <property type="entry name" value="DSRM_SF"/>
    <property type="match status" value="1"/>
</dbReference>
<evidence type="ECO:0000256" key="1">
    <source>
        <dbReference type="PROSITE-ProRule" id="PRU00266"/>
    </source>
</evidence>
<feature type="coiled-coil region" evidence="2">
    <location>
        <begin position="294"/>
        <end position="321"/>
    </location>
</feature>
<dbReference type="GO" id="GO:0003723">
    <property type="term" value="F:RNA binding"/>
    <property type="evidence" value="ECO:0007669"/>
    <property type="project" value="UniProtKB-UniRule"/>
</dbReference>
<dbReference type="Pfam" id="PF15112">
    <property type="entry name" value="DUF4559"/>
    <property type="match status" value="1"/>
</dbReference>
<feature type="domain" description="DRBM" evidence="4">
    <location>
        <begin position="960"/>
        <end position="998"/>
    </location>
</feature>
<feature type="region of interest" description="Disordered" evidence="3">
    <location>
        <begin position="789"/>
        <end position="848"/>
    </location>
</feature>
<reference evidence="5" key="1">
    <citation type="submission" date="2021-01" db="EMBL/GenBank/DDBJ databases">
        <authorList>
            <person name="Zahm M."/>
            <person name="Roques C."/>
            <person name="Cabau C."/>
            <person name="Klopp C."/>
            <person name="Donnadieu C."/>
            <person name="Jouanno E."/>
            <person name="Lampietro C."/>
            <person name="Louis A."/>
            <person name="Herpin A."/>
            <person name="Echchiki A."/>
            <person name="Berthelot C."/>
            <person name="Parey E."/>
            <person name="Roest-Crollius H."/>
            <person name="Braasch I."/>
            <person name="Postlethwait J."/>
            <person name="Bobe J."/>
            <person name="Montfort J."/>
            <person name="Bouchez O."/>
            <person name="Begum T."/>
            <person name="Mejri S."/>
            <person name="Adams A."/>
            <person name="Chen W.-J."/>
            <person name="Guiguen Y."/>
        </authorList>
    </citation>
    <scope>NUCLEOTIDE SEQUENCE</scope>
    <source>
        <strain evidence="5">YG-15Mar2019-1</strain>
        <tissue evidence="5">Brain</tissue>
    </source>
</reference>
<evidence type="ECO:0000313" key="6">
    <source>
        <dbReference type="Proteomes" id="UP001046870"/>
    </source>
</evidence>
<comment type="caution">
    <text evidence="5">The sequence shown here is derived from an EMBL/GenBank/DDBJ whole genome shotgun (WGS) entry which is preliminary data.</text>
</comment>
<organism evidence="5 6">
    <name type="scientific">Megalops atlanticus</name>
    <name type="common">Tarpon</name>
    <name type="synonym">Clupea gigantea</name>
    <dbReference type="NCBI Taxonomy" id="7932"/>
    <lineage>
        <taxon>Eukaryota</taxon>
        <taxon>Metazoa</taxon>
        <taxon>Chordata</taxon>
        <taxon>Craniata</taxon>
        <taxon>Vertebrata</taxon>
        <taxon>Euteleostomi</taxon>
        <taxon>Actinopterygii</taxon>
        <taxon>Neopterygii</taxon>
        <taxon>Teleostei</taxon>
        <taxon>Elopiformes</taxon>
        <taxon>Megalopidae</taxon>
        <taxon>Megalops</taxon>
    </lineage>
</organism>
<accession>A0A9D3PRU4</accession>
<sequence>MASHSRFRDEKYKNWLKTTMSLQLLRGSLGSFLENETETFHNSLRNKLKGAACKLECNFKKNQDDPWRMKPPLCEGCQCWRDEIKKHHRGGLIYWNNSTPSLWSSDKWEVAKVYMPRGQKKHSKLDQFDISAFLNLMSLCTHFQKFVKGNVITEVTNVRNQMMHSPDMKVAKEDMENHLRKVLELVSHLQVHIPDMEALCGEINQLEKTELNVMLEGQDTSRDASKTDVIKNLLDVQKMQDLEQQVLKEKIETLAFRLEEDKELVKTEEFLGMKEFLDRNKDLLDQLGPQVEKLNVIQEKVDQHDVQLNVLTEKVDQLEKNANEPVFSADVVKYKNHLFEEAKKNKWPDPEFKEIRKPQGYIGQVVVCGQTFTGDRVHPRVKAAHQEVAKIALEQLRMQPSAVEEGSLSVHHTDQSETSTSQAAVYFCDVTVDLNTDIVPSEGHCTEEEAIQNAYKILASKFSMDVSAIGASYKLAVHEYFSRCGFQKPEEIFQTGTDEKVYCKLKLCGHFTFQGQEGAGKKKLAEQQAAKVALCHLSGVLGHMPVTGENYKSALKELMEAKGLPQPLYSIPQIQTSERKAAAEDPNPASVVSSIQLPESCLTQHSVTDAPELLQRGPASQVTIPSTPIDTHECSVSSGNLLFFAAVKVPVNTVFEGPEADSKEDAVQEAYRGLEQALSLGDAATGSTTGSARQRVHDFFSQAECAAPVEECVNTTEGKFRCTLKICGDLTFQNPVAVSKKQQAEQAAAKEALLRLAGVLKWDLAALNENYKGKLQELLIKQGLKPTYLPVTRTGDTETSSRSAASENSSAGDPTPEARASDNNKSLAMAPADSSHLPPNSKVPRVEFPGAAHTDFNTEILNMLEMSGYRPPMVNCERFGMEQWFKLRVEIHLANYTFQNQEGYNNKKDATRRTYLKFGQATKICGPSTDESQSMGAVKQYFAQKALSLPTEEFVKKDNKFYCSLKVDSCSFPFEGEGPSEEEARQDASKNALSQLAPLFGYELAARVSSKEAEGSLKLMLKETHQEPPVFHNTATLHRATVEVLFNAFTLESKGQNNKKQARNQLSACILGLLGEEGTEMSSNVSARNRVDDWFKQKGVSPPLFEDTEGLGAKATFSASITCSSPDWQPSSDAAVRKLKEELQTRLEYLTGEDPDQGLSARKI</sequence>
<dbReference type="Pfam" id="PF00035">
    <property type="entry name" value="dsrm"/>
    <property type="match status" value="2"/>
</dbReference>
<dbReference type="PROSITE" id="PS50137">
    <property type="entry name" value="DS_RBD"/>
    <property type="match status" value="1"/>
</dbReference>
<name>A0A9D3PRU4_MEGAT</name>
<keyword evidence="1" id="KW-0694">RNA-binding</keyword>
<keyword evidence="6" id="KW-1185">Reference proteome</keyword>
<dbReference type="InterPro" id="IPR014720">
    <property type="entry name" value="dsRBD_dom"/>
</dbReference>